<keyword evidence="3 8" id="KW-0863">Zinc-finger</keyword>
<dbReference type="FunFam" id="2.20.25.420:FF:000002">
    <property type="entry name" value="Zinc finger protein ZPR1"/>
    <property type="match status" value="1"/>
</dbReference>
<dbReference type="GO" id="GO:0008270">
    <property type="term" value="F:zinc ion binding"/>
    <property type="evidence" value="ECO:0007669"/>
    <property type="project" value="UniProtKB-KW"/>
</dbReference>
<dbReference type="InterPro" id="IPR056180">
    <property type="entry name" value="ZPR1_jr_dom"/>
</dbReference>
<accession>A0A433A2B3</accession>
<evidence type="ECO:0000256" key="1">
    <source>
        <dbReference type="ARBA" id="ARBA00008354"/>
    </source>
</evidence>
<dbReference type="OrthoDB" id="308464at2759"/>
<dbReference type="InterPro" id="IPR004457">
    <property type="entry name" value="Znf_ZPR1"/>
</dbReference>
<dbReference type="PANTHER" id="PTHR10876">
    <property type="entry name" value="ZINC FINGER PROTEIN ZPR1"/>
    <property type="match status" value="1"/>
</dbReference>
<evidence type="ECO:0000259" key="7">
    <source>
        <dbReference type="SMART" id="SM00709"/>
    </source>
</evidence>
<gene>
    <name evidence="8" type="ORF">BC936DRAFT_141405</name>
</gene>
<sequence>MADDHQPTQTEQEDPLFQDIDGQQRPTEIESYCMNCGENGITRLLLTRIPHFREVIVMAFECPSCGTRNNEIQSAGIIQDKGQVVTCRVDNKEDLNRQLVKSESCSVRFQELDLEIPASTASQTSKKSGLLSTIEGLVEHVIDDLSAEQPVRKHANPTVHDQIDTVINKLRSYLDDHIPFTISIDDPAGNSFIEDLVITAPDPKLTRRWYTRTREQDEALGLQSVAEGEGVEERGKEEEEDEDAVPEVMSFPAQCSHCASRADTRMHVLEIPHFKEVVLMSTNCEACGYKSNEVKAGGPVSELGKRIVLRMQDAEDLSRDILKYLAVIVIVFSPFPASLTPPSQSETCGLSISEINLELTPGTLGGRFTTVEGLLRQVHEELDRRAPFTAGDSTEETKRLRWTEFLAKLDRVADGDPTILPVTLVLDDPLANSYLQNLYAPDDDPNMTLEHYERDWATNEGLGLNDMRLEGYEEDANEAGAEA</sequence>
<evidence type="ECO:0000256" key="5">
    <source>
        <dbReference type="ARBA" id="ARBA00054139"/>
    </source>
</evidence>
<evidence type="ECO:0000313" key="9">
    <source>
        <dbReference type="Proteomes" id="UP000268093"/>
    </source>
</evidence>
<evidence type="ECO:0000256" key="2">
    <source>
        <dbReference type="ARBA" id="ARBA00022723"/>
    </source>
</evidence>
<protein>
    <submittedName>
        <fullName evidence="8">ZPR1 zinc-finger domain-containing protein</fullName>
    </submittedName>
</protein>
<dbReference type="GO" id="GO:0005634">
    <property type="term" value="C:nucleus"/>
    <property type="evidence" value="ECO:0007669"/>
    <property type="project" value="TreeGrafter"/>
</dbReference>
<feature type="domain" description="Zinc finger ZPR1-type" evidence="7">
    <location>
        <begin position="253"/>
        <end position="437"/>
    </location>
</feature>
<dbReference type="SMART" id="SM00709">
    <property type="entry name" value="Zpr1"/>
    <property type="match status" value="2"/>
</dbReference>
<dbReference type="AlphaFoldDB" id="A0A433A2B3"/>
<comment type="similarity">
    <text evidence="1">Belongs to the ZPR1 family.</text>
</comment>
<dbReference type="FunFam" id="2.20.25.420:FF:000001">
    <property type="entry name" value="Zinc finger protein ZPR1"/>
    <property type="match status" value="1"/>
</dbReference>
<dbReference type="FunFam" id="2.60.120.1040:FF:000006">
    <property type="entry name" value="Zinc finger protein zpr1"/>
    <property type="match status" value="1"/>
</dbReference>
<feature type="domain" description="Zinc finger ZPR1-type" evidence="7">
    <location>
        <begin position="31"/>
        <end position="195"/>
    </location>
</feature>
<dbReference type="InterPro" id="IPR042451">
    <property type="entry name" value="ZPR1_A/B_dom"/>
</dbReference>
<comment type="function">
    <text evidence="5">Acts as a protein folding chaperone for elongation factor 1-alpha.</text>
</comment>
<dbReference type="PANTHER" id="PTHR10876:SF0">
    <property type="entry name" value="ZINC FINGER PROTEIN ZPR1"/>
    <property type="match status" value="1"/>
</dbReference>
<dbReference type="Proteomes" id="UP000268093">
    <property type="component" value="Unassembled WGS sequence"/>
</dbReference>
<reference evidence="8 9" key="1">
    <citation type="journal article" date="2018" name="New Phytol.">
        <title>Phylogenomics of Endogonaceae and evolution of mycorrhizas within Mucoromycota.</title>
        <authorList>
            <person name="Chang Y."/>
            <person name="Desiro A."/>
            <person name="Na H."/>
            <person name="Sandor L."/>
            <person name="Lipzen A."/>
            <person name="Clum A."/>
            <person name="Barry K."/>
            <person name="Grigoriev I.V."/>
            <person name="Martin F.M."/>
            <person name="Stajich J.E."/>
            <person name="Smith M.E."/>
            <person name="Bonito G."/>
            <person name="Spatafora J.W."/>
        </authorList>
    </citation>
    <scope>NUCLEOTIDE SEQUENCE [LARGE SCALE GENOMIC DNA]</scope>
    <source>
        <strain evidence="8 9">GMNB39</strain>
    </source>
</reference>
<evidence type="ECO:0000256" key="3">
    <source>
        <dbReference type="ARBA" id="ARBA00022771"/>
    </source>
</evidence>
<dbReference type="InterPro" id="IPR042452">
    <property type="entry name" value="ZPR1_Znf1/2"/>
</dbReference>
<dbReference type="EMBL" id="RBNI01019525">
    <property type="protein sequence ID" value="RUO96823.1"/>
    <property type="molecule type" value="Genomic_DNA"/>
</dbReference>
<dbReference type="NCBIfam" id="TIGR00310">
    <property type="entry name" value="ZPR1_znf"/>
    <property type="match status" value="2"/>
</dbReference>
<feature type="region of interest" description="Disordered" evidence="6">
    <location>
        <begin position="1"/>
        <end position="21"/>
    </location>
</feature>
<keyword evidence="4" id="KW-0862">Zinc</keyword>
<dbReference type="Gene3D" id="2.20.25.420">
    <property type="entry name" value="ZPR1, zinc finger domain"/>
    <property type="match status" value="2"/>
</dbReference>
<dbReference type="InterPro" id="IPR040141">
    <property type="entry name" value="ZPR1"/>
</dbReference>
<evidence type="ECO:0000256" key="4">
    <source>
        <dbReference type="ARBA" id="ARBA00022833"/>
    </source>
</evidence>
<name>A0A433A2B3_9FUNG</name>
<organism evidence="8 9">
    <name type="scientific">Jimgerdemannia flammicorona</name>
    <dbReference type="NCBI Taxonomy" id="994334"/>
    <lineage>
        <taxon>Eukaryota</taxon>
        <taxon>Fungi</taxon>
        <taxon>Fungi incertae sedis</taxon>
        <taxon>Mucoromycota</taxon>
        <taxon>Mucoromycotina</taxon>
        <taxon>Endogonomycetes</taxon>
        <taxon>Endogonales</taxon>
        <taxon>Endogonaceae</taxon>
        <taxon>Jimgerdemannia</taxon>
    </lineage>
</organism>
<evidence type="ECO:0000313" key="8">
    <source>
        <dbReference type="EMBL" id="RUO96823.1"/>
    </source>
</evidence>
<dbReference type="FunFam" id="2.60.120.1040:FF:000003">
    <property type="entry name" value="Zinc finger protein zpr1"/>
    <property type="match status" value="1"/>
</dbReference>
<keyword evidence="9" id="KW-1185">Reference proteome</keyword>
<comment type="caution">
    <text evidence="8">The sequence shown here is derived from an EMBL/GenBank/DDBJ whole genome shotgun (WGS) entry which is preliminary data.</text>
</comment>
<dbReference type="Gene3D" id="2.60.120.1040">
    <property type="entry name" value="ZPR1, A/B domain"/>
    <property type="match status" value="2"/>
</dbReference>
<dbReference type="Pfam" id="PF03367">
    <property type="entry name" value="Zn_ribbon_ZPR1"/>
    <property type="match status" value="2"/>
</dbReference>
<keyword evidence="2" id="KW-0479">Metal-binding</keyword>
<evidence type="ECO:0000256" key="6">
    <source>
        <dbReference type="SAM" id="MobiDB-lite"/>
    </source>
</evidence>
<proteinExistence type="inferred from homology"/>
<dbReference type="Pfam" id="PF22794">
    <property type="entry name" value="jr-ZPR1"/>
    <property type="match status" value="2"/>
</dbReference>